<proteinExistence type="predicted"/>
<dbReference type="CDD" id="cd00077">
    <property type="entry name" value="HDc"/>
    <property type="match status" value="1"/>
</dbReference>
<dbReference type="EMBL" id="JAABOP010000001">
    <property type="protein sequence ID" value="NER08977.1"/>
    <property type="molecule type" value="Genomic_DNA"/>
</dbReference>
<dbReference type="AlphaFoldDB" id="A0A6P0U764"/>
<dbReference type="SUPFAM" id="SSF109604">
    <property type="entry name" value="HD-domain/PDEase-like"/>
    <property type="match status" value="1"/>
</dbReference>
<reference evidence="2 3" key="1">
    <citation type="submission" date="2020-01" db="EMBL/GenBank/DDBJ databases">
        <title>Muriicola jejuensis KCTC 22299.</title>
        <authorList>
            <person name="Wang G."/>
        </authorList>
    </citation>
    <scope>NUCLEOTIDE SEQUENCE [LARGE SCALE GENOMIC DNA]</scope>
    <source>
        <strain evidence="2 3">KCTC 22299</strain>
    </source>
</reference>
<dbReference type="SMART" id="SM00471">
    <property type="entry name" value="HDc"/>
    <property type="match status" value="1"/>
</dbReference>
<accession>A0A6P0U764</accession>
<dbReference type="Gene3D" id="1.10.3210.10">
    <property type="entry name" value="Hypothetical protein af1432"/>
    <property type="match status" value="1"/>
</dbReference>
<name>A0A6P0U764_9FLAO</name>
<dbReference type="InterPro" id="IPR003607">
    <property type="entry name" value="HD/PDEase_dom"/>
</dbReference>
<evidence type="ECO:0000259" key="1">
    <source>
        <dbReference type="SMART" id="SM00471"/>
    </source>
</evidence>
<protein>
    <submittedName>
        <fullName evidence="2">HD domain-containing protein</fullName>
    </submittedName>
</protein>
<feature type="domain" description="HD/PDEase" evidence="1">
    <location>
        <begin position="23"/>
        <end position="136"/>
    </location>
</feature>
<organism evidence="2 3">
    <name type="scientific">Muriicola jejuensis</name>
    <dbReference type="NCBI Taxonomy" id="504488"/>
    <lineage>
        <taxon>Bacteria</taxon>
        <taxon>Pseudomonadati</taxon>
        <taxon>Bacteroidota</taxon>
        <taxon>Flavobacteriia</taxon>
        <taxon>Flavobacteriales</taxon>
        <taxon>Flavobacteriaceae</taxon>
        <taxon>Muriicola</taxon>
    </lineage>
</organism>
<evidence type="ECO:0000313" key="3">
    <source>
        <dbReference type="Proteomes" id="UP000468443"/>
    </source>
</evidence>
<dbReference type="InterPro" id="IPR006674">
    <property type="entry name" value="HD_domain"/>
</dbReference>
<comment type="caution">
    <text evidence="2">The sequence shown here is derived from an EMBL/GenBank/DDBJ whole genome shotgun (WGS) entry which is preliminary data.</text>
</comment>
<gene>
    <name evidence="2" type="ORF">GWK09_00470</name>
</gene>
<dbReference type="RefSeq" id="WP_163691066.1">
    <property type="nucleotide sequence ID" value="NZ_FXTW01000001.1"/>
</dbReference>
<evidence type="ECO:0000313" key="2">
    <source>
        <dbReference type="EMBL" id="NER08977.1"/>
    </source>
</evidence>
<dbReference type="Proteomes" id="UP000468443">
    <property type="component" value="Unassembled WGS sequence"/>
</dbReference>
<sequence>MTGYLKLRKKVLELLREELSPELCYHGLSHTLDVLEVCNDYIRRLHISGDDALLLRTGALCHDLGFTVSYVHHEDHGIALALTFMREFGYSPAQRKVVVGLIRATEVPQNPKNLLERVICDADLDYLGREDYDIISNKLLMELKHFGVELSGKEWREKQIAFLEKHQYHTPFARKYREPVKQKHLKRIREQG</sequence>
<dbReference type="Pfam" id="PF01966">
    <property type="entry name" value="HD"/>
    <property type="match status" value="1"/>
</dbReference>
<keyword evidence="3" id="KW-1185">Reference proteome</keyword>